<dbReference type="PROSITE" id="PS00061">
    <property type="entry name" value="ADH_SHORT"/>
    <property type="match status" value="1"/>
</dbReference>
<dbReference type="OrthoDB" id="286404at2"/>
<comment type="similarity">
    <text evidence="1">Belongs to the short-chain dehydrogenases/reductases (SDR) family.</text>
</comment>
<dbReference type="PRINTS" id="PR00081">
    <property type="entry name" value="GDHRDH"/>
</dbReference>
<gene>
    <name evidence="3" type="ORF">Y900_023580</name>
</gene>
<name>A0A064CT19_9MYCO</name>
<dbReference type="RefSeq" id="WP_036344690.1">
    <property type="nucleotide sequence ID" value="NZ_JALN02000001.1"/>
</dbReference>
<keyword evidence="2" id="KW-0560">Oxidoreductase</keyword>
<dbReference type="PRINTS" id="PR00080">
    <property type="entry name" value="SDRFAMILY"/>
</dbReference>
<comment type="caution">
    <text evidence="3">The sequence shown here is derived from an EMBL/GenBank/DDBJ whole genome shotgun (WGS) entry which is preliminary data.</text>
</comment>
<dbReference type="InterPro" id="IPR002347">
    <property type="entry name" value="SDR_fam"/>
</dbReference>
<evidence type="ECO:0000313" key="3">
    <source>
        <dbReference type="EMBL" id="KDF01829.1"/>
    </source>
</evidence>
<dbReference type="InterPro" id="IPR020904">
    <property type="entry name" value="Sc_DH/Rdtase_CS"/>
</dbReference>
<dbReference type="Pfam" id="PF13561">
    <property type="entry name" value="adh_short_C2"/>
    <property type="match status" value="1"/>
</dbReference>
<dbReference type="PANTHER" id="PTHR42760:SF123">
    <property type="entry name" value="OXIDOREDUCTASE"/>
    <property type="match status" value="1"/>
</dbReference>
<dbReference type="CDD" id="cd05233">
    <property type="entry name" value="SDR_c"/>
    <property type="match status" value="1"/>
</dbReference>
<sequence length="249" mass="25143">MTAQLSFDFTGTQALVTGATSGIGHAVAVLLRDAGAAVTVTGTKPGAGDYDTDLSGMTYRQLVLTDNASVDSLAESISSLDVLVNNAGANFPGGLDESAPDGFAASVALNLTGPYRLTVGLRRALTASTAAGGASVVNLASMSALRAVTMVPGYGAAKSGIVNITRNLAVKWSKYGIRVNAIAPGTIETAMTEPMHAVPEILATEIAHIPAGRMGRVDEVAPAIAFLCTAQSSYINGAVLVVDGGSDCV</sequence>
<protein>
    <submittedName>
        <fullName evidence="3">Oxidoreductase</fullName>
    </submittedName>
</protein>
<evidence type="ECO:0000256" key="1">
    <source>
        <dbReference type="ARBA" id="ARBA00006484"/>
    </source>
</evidence>
<dbReference type="SUPFAM" id="SSF51735">
    <property type="entry name" value="NAD(P)-binding Rossmann-fold domains"/>
    <property type="match status" value="1"/>
</dbReference>
<dbReference type="InterPro" id="IPR036291">
    <property type="entry name" value="NAD(P)-bd_dom_sf"/>
</dbReference>
<dbReference type="Gene3D" id="3.40.50.720">
    <property type="entry name" value="NAD(P)-binding Rossmann-like Domain"/>
    <property type="match status" value="1"/>
</dbReference>
<dbReference type="GO" id="GO:0016616">
    <property type="term" value="F:oxidoreductase activity, acting on the CH-OH group of donors, NAD or NADP as acceptor"/>
    <property type="evidence" value="ECO:0007669"/>
    <property type="project" value="TreeGrafter"/>
</dbReference>
<dbReference type="STRING" id="1440774.Y900_023580"/>
<evidence type="ECO:0000256" key="2">
    <source>
        <dbReference type="ARBA" id="ARBA00023002"/>
    </source>
</evidence>
<dbReference type="Proteomes" id="UP000022835">
    <property type="component" value="Unassembled WGS sequence"/>
</dbReference>
<organism evidence="3 4">
    <name type="scientific">Mycolicibacterium aromaticivorans JS19b1 = JCM 16368</name>
    <dbReference type="NCBI Taxonomy" id="1440774"/>
    <lineage>
        <taxon>Bacteria</taxon>
        <taxon>Bacillati</taxon>
        <taxon>Actinomycetota</taxon>
        <taxon>Actinomycetes</taxon>
        <taxon>Mycobacteriales</taxon>
        <taxon>Mycobacteriaceae</taxon>
        <taxon>Mycolicibacterium</taxon>
    </lineage>
</organism>
<accession>A0A064CT19</accession>
<dbReference type="EMBL" id="JALN02000001">
    <property type="protein sequence ID" value="KDF01829.1"/>
    <property type="molecule type" value="Genomic_DNA"/>
</dbReference>
<dbReference type="eggNOG" id="COG1028">
    <property type="taxonomic scope" value="Bacteria"/>
</dbReference>
<dbReference type="FunFam" id="3.40.50.720:FF:000084">
    <property type="entry name" value="Short-chain dehydrogenase reductase"/>
    <property type="match status" value="1"/>
</dbReference>
<reference evidence="3" key="1">
    <citation type="submission" date="2014-05" db="EMBL/GenBank/DDBJ databases">
        <title>Genome sequence of Mycobacterium aromaticivorans strain JS19b1T (= DSM 45407T).</title>
        <authorList>
            <person name="Kwak Y."/>
            <person name="Park G.-S."/>
            <person name="Li Q.X."/>
            <person name="Lee S.-E."/>
            <person name="Shin J.-H."/>
        </authorList>
    </citation>
    <scope>NUCLEOTIDE SEQUENCE [LARGE SCALE GENOMIC DNA]</scope>
    <source>
        <strain evidence="3">JS19b1</strain>
    </source>
</reference>
<dbReference type="GO" id="GO:0030497">
    <property type="term" value="P:fatty acid elongation"/>
    <property type="evidence" value="ECO:0007669"/>
    <property type="project" value="TreeGrafter"/>
</dbReference>
<evidence type="ECO:0000313" key="4">
    <source>
        <dbReference type="Proteomes" id="UP000022835"/>
    </source>
</evidence>
<dbReference type="AlphaFoldDB" id="A0A064CT19"/>
<keyword evidence="4" id="KW-1185">Reference proteome</keyword>
<proteinExistence type="inferred from homology"/>
<dbReference type="PANTHER" id="PTHR42760">
    <property type="entry name" value="SHORT-CHAIN DEHYDROGENASES/REDUCTASES FAMILY MEMBER"/>
    <property type="match status" value="1"/>
</dbReference>